<dbReference type="PROSITE" id="PS50110">
    <property type="entry name" value="RESPONSE_REGULATORY"/>
    <property type="match status" value="1"/>
</dbReference>
<dbReference type="CDD" id="cd00383">
    <property type="entry name" value="trans_reg_C"/>
    <property type="match status" value="1"/>
</dbReference>
<feature type="modified residue" description="4-aspartylphosphate" evidence="2">
    <location>
        <position position="51"/>
    </location>
</feature>
<dbReference type="OrthoDB" id="9802426at2"/>
<dbReference type="Proteomes" id="UP000288395">
    <property type="component" value="Unassembled WGS sequence"/>
</dbReference>
<gene>
    <name evidence="6" type="ORF">CWE08_05640</name>
</gene>
<organism evidence="6 7">
    <name type="scientific">Aliidiomarina iranensis</name>
    <dbReference type="NCBI Taxonomy" id="1434071"/>
    <lineage>
        <taxon>Bacteria</taxon>
        <taxon>Pseudomonadati</taxon>
        <taxon>Pseudomonadota</taxon>
        <taxon>Gammaproteobacteria</taxon>
        <taxon>Alteromonadales</taxon>
        <taxon>Idiomarinaceae</taxon>
        <taxon>Aliidiomarina</taxon>
    </lineage>
</organism>
<feature type="domain" description="Response regulatory" evidence="4">
    <location>
        <begin position="2"/>
        <end position="115"/>
    </location>
</feature>
<dbReference type="PANTHER" id="PTHR48111">
    <property type="entry name" value="REGULATOR OF RPOS"/>
    <property type="match status" value="1"/>
</dbReference>
<feature type="DNA-binding region" description="OmpR/PhoB-type" evidence="3">
    <location>
        <begin position="123"/>
        <end position="221"/>
    </location>
</feature>
<dbReference type="InterPro" id="IPR036388">
    <property type="entry name" value="WH-like_DNA-bd_sf"/>
</dbReference>
<dbReference type="InterPro" id="IPR039420">
    <property type="entry name" value="WalR-like"/>
</dbReference>
<dbReference type="SMART" id="SM00862">
    <property type="entry name" value="Trans_reg_C"/>
    <property type="match status" value="1"/>
</dbReference>
<dbReference type="Pfam" id="PF00486">
    <property type="entry name" value="Trans_reg_C"/>
    <property type="match status" value="1"/>
</dbReference>
<dbReference type="SMART" id="SM00448">
    <property type="entry name" value="REC"/>
    <property type="match status" value="1"/>
</dbReference>
<evidence type="ECO:0000313" key="6">
    <source>
        <dbReference type="EMBL" id="RUO22647.1"/>
    </source>
</evidence>
<comment type="caution">
    <text evidence="6">The sequence shown here is derived from an EMBL/GenBank/DDBJ whole genome shotgun (WGS) entry which is preliminary data.</text>
</comment>
<dbReference type="GO" id="GO:0032993">
    <property type="term" value="C:protein-DNA complex"/>
    <property type="evidence" value="ECO:0007669"/>
    <property type="project" value="TreeGrafter"/>
</dbReference>
<evidence type="ECO:0000256" key="2">
    <source>
        <dbReference type="PROSITE-ProRule" id="PRU00169"/>
    </source>
</evidence>
<evidence type="ECO:0000256" key="3">
    <source>
        <dbReference type="PROSITE-ProRule" id="PRU01091"/>
    </source>
</evidence>
<dbReference type="PROSITE" id="PS51755">
    <property type="entry name" value="OMPR_PHOB"/>
    <property type="match status" value="1"/>
</dbReference>
<feature type="domain" description="OmpR/PhoB-type" evidence="5">
    <location>
        <begin position="123"/>
        <end position="221"/>
    </location>
</feature>
<dbReference type="Gene3D" id="6.10.250.690">
    <property type="match status" value="1"/>
</dbReference>
<dbReference type="Pfam" id="PF00072">
    <property type="entry name" value="Response_reg"/>
    <property type="match status" value="1"/>
</dbReference>
<dbReference type="GO" id="GO:0005829">
    <property type="term" value="C:cytosol"/>
    <property type="evidence" value="ECO:0007669"/>
    <property type="project" value="TreeGrafter"/>
</dbReference>
<dbReference type="SUPFAM" id="SSF52172">
    <property type="entry name" value="CheY-like"/>
    <property type="match status" value="1"/>
</dbReference>
<dbReference type="InterPro" id="IPR011006">
    <property type="entry name" value="CheY-like_superfamily"/>
</dbReference>
<dbReference type="InterPro" id="IPR001867">
    <property type="entry name" value="OmpR/PhoB-type_DNA-bd"/>
</dbReference>
<protein>
    <submittedName>
        <fullName evidence="6">DNA-binding response regulator</fullName>
    </submittedName>
</protein>
<evidence type="ECO:0000259" key="5">
    <source>
        <dbReference type="PROSITE" id="PS51755"/>
    </source>
</evidence>
<sequence>MRVLLIEDHPSLSEAMVHAIARAGYAVDHAATVKLASQMAEITDYALIILDLGLPDGDGLELLPKLRKQGSVPVIILTAREELSARLAGLDGGADDYIVKPVEMSELLARCRAVLRRPGERASSTLTIDGLQLNTASRSVTFEKQPISLGRREVTVLEHLMRAAGRVLNRRTLEEAVYGFDDAYSPNALEASVSRLRRALAEAGCELAIITVRGVGWMLPQKNTSK</sequence>
<reference evidence="7" key="1">
    <citation type="journal article" date="2018" name="Front. Microbiol.">
        <title>Genome-Based Analysis Reveals the Taxonomy and Diversity of the Family Idiomarinaceae.</title>
        <authorList>
            <person name="Liu Y."/>
            <person name="Lai Q."/>
            <person name="Shao Z."/>
        </authorList>
    </citation>
    <scope>NUCLEOTIDE SEQUENCE [LARGE SCALE GENOMIC DNA]</scope>
    <source>
        <strain evidence="7">GBPy7</strain>
    </source>
</reference>
<dbReference type="Gene3D" id="1.10.10.10">
    <property type="entry name" value="Winged helix-like DNA-binding domain superfamily/Winged helix DNA-binding domain"/>
    <property type="match status" value="1"/>
</dbReference>
<evidence type="ECO:0000313" key="7">
    <source>
        <dbReference type="Proteomes" id="UP000288395"/>
    </source>
</evidence>
<accession>A0A432W0V4</accession>
<dbReference type="RefSeq" id="WP_126766477.1">
    <property type="nucleotide sequence ID" value="NZ_PIPJ01000002.1"/>
</dbReference>
<dbReference type="PANTHER" id="PTHR48111:SF36">
    <property type="entry name" value="TRANSCRIPTIONAL REGULATORY PROTEIN CUTR"/>
    <property type="match status" value="1"/>
</dbReference>
<dbReference type="GO" id="GO:0000976">
    <property type="term" value="F:transcription cis-regulatory region binding"/>
    <property type="evidence" value="ECO:0007669"/>
    <property type="project" value="TreeGrafter"/>
</dbReference>
<dbReference type="EMBL" id="PIPJ01000002">
    <property type="protein sequence ID" value="RUO22647.1"/>
    <property type="molecule type" value="Genomic_DNA"/>
</dbReference>
<name>A0A432W0V4_9GAMM</name>
<keyword evidence="1 3" id="KW-0238">DNA-binding</keyword>
<keyword evidence="2" id="KW-0597">Phosphoprotein</keyword>
<dbReference type="GO" id="GO:0000156">
    <property type="term" value="F:phosphorelay response regulator activity"/>
    <property type="evidence" value="ECO:0007669"/>
    <property type="project" value="TreeGrafter"/>
</dbReference>
<proteinExistence type="predicted"/>
<keyword evidence="7" id="KW-1185">Reference proteome</keyword>
<dbReference type="Gene3D" id="3.40.50.2300">
    <property type="match status" value="1"/>
</dbReference>
<dbReference type="AlphaFoldDB" id="A0A432W0V4"/>
<evidence type="ECO:0000259" key="4">
    <source>
        <dbReference type="PROSITE" id="PS50110"/>
    </source>
</evidence>
<dbReference type="InterPro" id="IPR001789">
    <property type="entry name" value="Sig_transdc_resp-reg_receiver"/>
</dbReference>
<dbReference type="GO" id="GO:0006355">
    <property type="term" value="P:regulation of DNA-templated transcription"/>
    <property type="evidence" value="ECO:0007669"/>
    <property type="project" value="InterPro"/>
</dbReference>
<evidence type="ECO:0000256" key="1">
    <source>
        <dbReference type="ARBA" id="ARBA00023125"/>
    </source>
</evidence>